<dbReference type="PANTHER" id="PTHR35011:SF2">
    <property type="entry name" value="2,3-DIKETO-L-GULONATE TRAP TRANSPORTER SMALL PERMEASE PROTEIN YIAM"/>
    <property type="match status" value="1"/>
</dbReference>
<dbReference type="RefSeq" id="WP_198880050.1">
    <property type="nucleotide sequence ID" value="NZ_JAEKJA010000001.1"/>
</dbReference>
<evidence type="ECO:0000313" key="11">
    <source>
        <dbReference type="EMBL" id="MBJ3774149.1"/>
    </source>
</evidence>
<feature type="transmembrane region" description="Helical" evidence="9">
    <location>
        <begin position="75"/>
        <end position="99"/>
    </location>
</feature>
<dbReference type="GO" id="GO:0005886">
    <property type="term" value="C:plasma membrane"/>
    <property type="evidence" value="ECO:0007669"/>
    <property type="project" value="UniProtKB-SubCell"/>
</dbReference>
<evidence type="ECO:0000256" key="1">
    <source>
        <dbReference type="ARBA" id="ARBA00004429"/>
    </source>
</evidence>
<comment type="function">
    <text evidence="9">Part of the tripartite ATP-independent periplasmic (TRAP) transport system.</text>
</comment>
<dbReference type="InterPro" id="IPR055348">
    <property type="entry name" value="DctQ"/>
</dbReference>
<gene>
    <name evidence="11" type="ORF">JCR33_00505</name>
</gene>
<evidence type="ECO:0000256" key="9">
    <source>
        <dbReference type="RuleBase" id="RU369079"/>
    </source>
</evidence>
<comment type="similarity">
    <text evidence="8 9">Belongs to the TRAP transporter small permease family.</text>
</comment>
<evidence type="ECO:0000256" key="7">
    <source>
        <dbReference type="ARBA" id="ARBA00023136"/>
    </source>
</evidence>
<evidence type="ECO:0000256" key="3">
    <source>
        <dbReference type="ARBA" id="ARBA00022475"/>
    </source>
</evidence>
<protein>
    <recommendedName>
        <fullName evidence="9">TRAP transporter small permease protein</fullName>
    </recommendedName>
</protein>
<keyword evidence="3" id="KW-1003">Cell membrane</keyword>
<keyword evidence="12" id="KW-1185">Reference proteome</keyword>
<evidence type="ECO:0000256" key="2">
    <source>
        <dbReference type="ARBA" id="ARBA00022448"/>
    </source>
</evidence>
<dbReference type="PANTHER" id="PTHR35011">
    <property type="entry name" value="2,3-DIKETO-L-GULONATE TRAP TRANSPORTER SMALL PERMEASE PROTEIN YIAM"/>
    <property type="match status" value="1"/>
</dbReference>
<evidence type="ECO:0000313" key="12">
    <source>
        <dbReference type="Proteomes" id="UP000609531"/>
    </source>
</evidence>
<feature type="transmembrane region" description="Helical" evidence="9">
    <location>
        <begin position="7"/>
        <end position="27"/>
    </location>
</feature>
<comment type="subcellular location">
    <subcellularLocation>
        <location evidence="1 9">Cell inner membrane</location>
        <topology evidence="1 9">Multi-pass membrane protein</topology>
    </subcellularLocation>
</comment>
<dbReference type="Proteomes" id="UP000609531">
    <property type="component" value="Unassembled WGS sequence"/>
</dbReference>
<evidence type="ECO:0000256" key="6">
    <source>
        <dbReference type="ARBA" id="ARBA00022989"/>
    </source>
</evidence>
<evidence type="ECO:0000256" key="8">
    <source>
        <dbReference type="ARBA" id="ARBA00038436"/>
    </source>
</evidence>
<dbReference type="AlphaFoldDB" id="A0A934MJ17"/>
<dbReference type="GO" id="GO:0022857">
    <property type="term" value="F:transmembrane transporter activity"/>
    <property type="evidence" value="ECO:0007669"/>
    <property type="project" value="UniProtKB-UniRule"/>
</dbReference>
<comment type="subunit">
    <text evidence="9">The complex comprises the extracytoplasmic solute receptor protein and the two transmembrane proteins.</text>
</comment>
<keyword evidence="4 9" id="KW-0997">Cell inner membrane</keyword>
<keyword evidence="5 9" id="KW-0812">Transmembrane</keyword>
<keyword evidence="7 9" id="KW-0472">Membrane</keyword>
<dbReference type="Pfam" id="PF04290">
    <property type="entry name" value="DctQ"/>
    <property type="match status" value="1"/>
</dbReference>
<evidence type="ECO:0000259" key="10">
    <source>
        <dbReference type="Pfam" id="PF04290"/>
    </source>
</evidence>
<evidence type="ECO:0000256" key="4">
    <source>
        <dbReference type="ARBA" id="ARBA00022519"/>
    </source>
</evidence>
<sequence length="160" mass="17342">MEEQAGGLFLFVAVALVFAQIVLRVVFNIGISGVYELATFSATFSVLLTASLGVKRNTHVRVDILRNLLSRRGALVLETVVQVLMLTVSLALLYSGWLLVDESLLFGDHTTGTIEIPMWAPQLIMPIAGALLTLRTLQRILSLIRTPDAVLQSPTPGAVD</sequence>
<reference evidence="11" key="1">
    <citation type="submission" date="2020-12" db="EMBL/GenBank/DDBJ databases">
        <title>Bacterial taxonomy.</title>
        <authorList>
            <person name="Pan X."/>
        </authorList>
    </citation>
    <scope>NUCLEOTIDE SEQUENCE</scope>
    <source>
        <strain evidence="11">B2012</strain>
    </source>
</reference>
<feature type="transmembrane region" description="Helical" evidence="9">
    <location>
        <begin position="33"/>
        <end position="54"/>
    </location>
</feature>
<feature type="transmembrane region" description="Helical" evidence="9">
    <location>
        <begin position="119"/>
        <end position="137"/>
    </location>
</feature>
<keyword evidence="6 9" id="KW-1133">Transmembrane helix</keyword>
<name>A0A934MJ17_9HYPH</name>
<feature type="domain" description="Tripartite ATP-independent periplasmic transporters DctQ component" evidence="10">
    <location>
        <begin position="14"/>
        <end position="145"/>
    </location>
</feature>
<comment type="caution">
    <text evidence="11">The sequence shown here is derived from an EMBL/GenBank/DDBJ whole genome shotgun (WGS) entry which is preliminary data.</text>
</comment>
<evidence type="ECO:0000256" key="5">
    <source>
        <dbReference type="ARBA" id="ARBA00022692"/>
    </source>
</evidence>
<dbReference type="GO" id="GO:0015740">
    <property type="term" value="P:C4-dicarboxylate transport"/>
    <property type="evidence" value="ECO:0007669"/>
    <property type="project" value="TreeGrafter"/>
</dbReference>
<accession>A0A934MJ17</accession>
<dbReference type="InterPro" id="IPR007387">
    <property type="entry name" value="TRAP_DctQ"/>
</dbReference>
<keyword evidence="2 9" id="KW-0813">Transport</keyword>
<proteinExistence type="inferred from homology"/>
<organism evidence="11 12">
    <name type="scientific">Acuticoccus mangrovi</name>
    <dbReference type="NCBI Taxonomy" id="2796142"/>
    <lineage>
        <taxon>Bacteria</taxon>
        <taxon>Pseudomonadati</taxon>
        <taxon>Pseudomonadota</taxon>
        <taxon>Alphaproteobacteria</taxon>
        <taxon>Hyphomicrobiales</taxon>
        <taxon>Amorphaceae</taxon>
        <taxon>Acuticoccus</taxon>
    </lineage>
</organism>
<dbReference type="EMBL" id="JAEKJA010000001">
    <property type="protein sequence ID" value="MBJ3774149.1"/>
    <property type="molecule type" value="Genomic_DNA"/>
</dbReference>